<dbReference type="FunFam" id="3.40.50.300:FF:000016">
    <property type="entry name" value="Oligopeptide ABC transporter ATP-binding component"/>
    <property type="match status" value="1"/>
</dbReference>
<proteinExistence type="inferred from homology"/>
<evidence type="ECO:0000256" key="4">
    <source>
        <dbReference type="ARBA" id="ARBA00022475"/>
    </source>
</evidence>
<keyword evidence="3" id="KW-0813">Transport</keyword>
<evidence type="ECO:0000256" key="5">
    <source>
        <dbReference type="ARBA" id="ARBA00022741"/>
    </source>
</evidence>
<evidence type="ECO:0000256" key="6">
    <source>
        <dbReference type="ARBA" id="ARBA00022840"/>
    </source>
</evidence>
<name>A0A4V2YJM2_9PSEU</name>
<dbReference type="SUPFAM" id="SSF52540">
    <property type="entry name" value="P-loop containing nucleoside triphosphate hydrolases"/>
    <property type="match status" value="1"/>
</dbReference>
<dbReference type="Proteomes" id="UP000294947">
    <property type="component" value="Unassembled WGS sequence"/>
</dbReference>
<dbReference type="PANTHER" id="PTHR43297:SF2">
    <property type="entry name" value="DIPEPTIDE TRANSPORT ATP-BINDING PROTEIN DPPD"/>
    <property type="match status" value="1"/>
</dbReference>
<dbReference type="InterPro" id="IPR013563">
    <property type="entry name" value="Oligopep_ABC_C"/>
</dbReference>
<evidence type="ECO:0000313" key="9">
    <source>
        <dbReference type="EMBL" id="TDD38967.1"/>
    </source>
</evidence>
<keyword evidence="4" id="KW-1003">Cell membrane</keyword>
<keyword evidence="10" id="KW-1185">Reference proteome</keyword>
<dbReference type="InterPro" id="IPR027417">
    <property type="entry name" value="P-loop_NTPase"/>
</dbReference>
<comment type="similarity">
    <text evidence="2">Belongs to the ABC transporter superfamily.</text>
</comment>
<dbReference type="GO" id="GO:0005524">
    <property type="term" value="F:ATP binding"/>
    <property type="evidence" value="ECO:0007669"/>
    <property type="project" value="UniProtKB-KW"/>
</dbReference>
<dbReference type="CDD" id="cd03257">
    <property type="entry name" value="ABC_NikE_OppD_transporters"/>
    <property type="match status" value="1"/>
</dbReference>
<dbReference type="SMART" id="SM00382">
    <property type="entry name" value="AAA"/>
    <property type="match status" value="1"/>
</dbReference>
<keyword evidence="5" id="KW-0547">Nucleotide-binding</keyword>
<dbReference type="InterPro" id="IPR003439">
    <property type="entry name" value="ABC_transporter-like_ATP-bd"/>
</dbReference>
<evidence type="ECO:0000256" key="3">
    <source>
        <dbReference type="ARBA" id="ARBA00022448"/>
    </source>
</evidence>
<dbReference type="GO" id="GO:0016887">
    <property type="term" value="F:ATP hydrolysis activity"/>
    <property type="evidence" value="ECO:0007669"/>
    <property type="project" value="InterPro"/>
</dbReference>
<keyword evidence="7" id="KW-0472">Membrane</keyword>
<evidence type="ECO:0000256" key="2">
    <source>
        <dbReference type="ARBA" id="ARBA00005417"/>
    </source>
</evidence>
<dbReference type="Gene3D" id="3.40.50.300">
    <property type="entry name" value="P-loop containing nucleotide triphosphate hydrolases"/>
    <property type="match status" value="1"/>
</dbReference>
<gene>
    <name evidence="9" type="ORF">E1288_37960</name>
</gene>
<dbReference type="NCBIfam" id="TIGR01727">
    <property type="entry name" value="oligo_HPY"/>
    <property type="match status" value="1"/>
</dbReference>
<dbReference type="InterPro" id="IPR017871">
    <property type="entry name" value="ABC_transporter-like_CS"/>
</dbReference>
<protein>
    <submittedName>
        <fullName evidence="9">ABC transporter ATP-binding protein</fullName>
    </submittedName>
</protein>
<evidence type="ECO:0000259" key="8">
    <source>
        <dbReference type="PROSITE" id="PS50893"/>
    </source>
</evidence>
<dbReference type="OrthoDB" id="9809030at2"/>
<dbReference type="AlphaFoldDB" id="A0A4V2YJM2"/>
<dbReference type="InterPro" id="IPR003593">
    <property type="entry name" value="AAA+_ATPase"/>
</dbReference>
<sequence>MRSAMVATPLLDIRGLTVQVDGPAGPVTLVDSFDLALAAGDRVALVGESGSGKSVMARSVLQLDPDVALSGSIRLGGSELLSSGEAELTRVRGGRVGMVFQHPMGALNPLQTIGRQIAEPLLLKGVPRRTALNRARELLDELGVDRAAQRLRAYPHEFSGGMRQRVVLAMALIGEPELLIADEPTTALDVRVQQQVLSLLDDVCRRRGLAVLLITHDLGLVAGFAERVVVMYAGRKAEERPVRPLYAQPAHPYTSGLLRAVPRIDRETQRLASIPGVPPTPSARPAGCAFHPRCEVRVDRCSTEIPRPRALEHGVAACHLLGDDAEARP</sequence>
<dbReference type="EMBL" id="SMKW01000081">
    <property type="protein sequence ID" value="TDD38967.1"/>
    <property type="molecule type" value="Genomic_DNA"/>
</dbReference>
<feature type="domain" description="ABC transporter" evidence="8">
    <location>
        <begin position="13"/>
        <end position="258"/>
    </location>
</feature>
<dbReference type="PANTHER" id="PTHR43297">
    <property type="entry name" value="OLIGOPEPTIDE TRANSPORT ATP-BINDING PROTEIN APPD"/>
    <property type="match status" value="1"/>
</dbReference>
<dbReference type="GO" id="GO:0005886">
    <property type="term" value="C:plasma membrane"/>
    <property type="evidence" value="ECO:0007669"/>
    <property type="project" value="UniProtKB-SubCell"/>
</dbReference>
<evidence type="ECO:0000256" key="1">
    <source>
        <dbReference type="ARBA" id="ARBA00004202"/>
    </source>
</evidence>
<comment type="caution">
    <text evidence="9">The sequence shown here is derived from an EMBL/GenBank/DDBJ whole genome shotgun (WGS) entry which is preliminary data.</text>
</comment>
<keyword evidence="6 9" id="KW-0067">ATP-binding</keyword>
<dbReference type="GO" id="GO:0015833">
    <property type="term" value="P:peptide transport"/>
    <property type="evidence" value="ECO:0007669"/>
    <property type="project" value="InterPro"/>
</dbReference>
<dbReference type="Pfam" id="PF00005">
    <property type="entry name" value="ABC_tran"/>
    <property type="match status" value="1"/>
</dbReference>
<accession>A0A4V2YJM2</accession>
<comment type="subcellular location">
    <subcellularLocation>
        <location evidence="1">Cell membrane</location>
        <topology evidence="1">Peripheral membrane protein</topology>
    </subcellularLocation>
</comment>
<dbReference type="Pfam" id="PF08352">
    <property type="entry name" value="oligo_HPY"/>
    <property type="match status" value="1"/>
</dbReference>
<dbReference type="PROSITE" id="PS00211">
    <property type="entry name" value="ABC_TRANSPORTER_1"/>
    <property type="match status" value="1"/>
</dbReference>
<dbReference type="PROSITE" id="PS50893">
    <property type="entry name" value="ABC_TRANSPORTER_2"/>
    <property type="match status" value="1"/>
</dbReference>
<reference evidence="9 10" key="1">
    <citation type="submission" date="2019-03" db="EMBL/GenBank/DDBJ databases">
        <title>Draft genome sequences of novel Actinobacteria.</title>
        <authorList>
            <person name="Sahin N."/>
            <person name="Ay H."/>
            <person name="Saygin H."/>
        </authorList>
    </citation>
    <scope>NUCLEOTIDE SEQUENCE [LARGE SCALE GENOMIC DNA]</scope>
    <source>
        <strain evidence="9 10">7K502</strain>
    </source>
</reference>
<evidence type="ECO:0000313" key="10">
    <source>
        <dbReference type="Proteomes" id="UP000294947"/>
    </source>
</evidence>
<evidence type="ECO:0000256" key="7">
    <source>
        <dbReference type="ARBA" id="ARBA00023136"/>
    </source>
</evidence>
<dbReference type="InterPro" id="IPR050388">
    <property type="entry name" value="ABC_Ni/Peptide_Import"/>
</dbReference>
<organism evidence="9 10">
    <name type="scientific">Saccharopolyspora elongata</name>
    <dbReference type="NCBI Taxonomy" id="2530387"/>
    <lineage>
        <taxon>Bacteria</taxon>
        <taxon>Bacillati</taxon>
        <taxon>Actinomycetota</taxon>
        <taxon>Actinomycetes</taxon>
        <taxon>Pseudonocardiales</taxon>
        <taxon>Pseudonocardiaceae</taxon>
        <taxon>Saccharopolyspora</taxon>
    </lineage>
</organism>